<evidence type="ECO:0008006" key="4">
    <source>
        <dbReference type="Google" id="ProtNLM"/>
    </source>
</evidence>
<accession>A0A2S7SQY2</accession>
<keyword evidence="3" id="KW-1185">Reference proteome</keyword>
<protein>
    <recommendedName>
        <fullName evidence="4">TonB C-terminal domain-containing protein</fullName>
    </recommendedName>
</protein>
<dbReference type="OrthoDB" id="799853at2"/>
<keyword evidence="1" id="KW-0732">Signal</keyword>
<sequence>MKYSFLFILLLVSSSAWSQVLFKYDFKDCEPADICLYCGDAPARPPVKLAKYLQKKLNRAQFEYNGKGRQMLFQVYIDAKGKLCVLSIDDKHDMWQLRKDMRLELNNMPNWIPATLYGKPTHTSMVLEFTFHKDYFDIRYISKRPQVDGRVI</sequence>
<evidence type="ECO:0000256" key="1">
    <source>
        <dbReference type="SAM" id="SignalP"/>
    </source>
</evidence>
<comment type="caution">
    <text evidence="2">The sequence shown here is derived from an EMBL/GenBank/DDBJ whole genome shotgun (WGS) entry which is preliminary data.</text>
</comment>
<dbReference type="Proteomes" id="UP000239872">
    <property type="component" value="Unassembled WGS sequence"/>
</dbReference>
<organism evidence="2 3">
    <name type="scientific">Flavipsychrobacter stenotrophus</name>
    <dbReference type="NCBI Taxonomy" id="2077091"/>
    <lineage>
        <taxon>Bacteria</taxon>
        <taxon>Pseudomonadati</taxon>
        <taxon>Bacteroidota</taxon>
        <taxon>Chitinophagia</taxon>
        <taxon>Chitinophagales</taxon>
        <taxon>Chitinophagaceae</taxon>
        <taxon>Flavipsychrobacter</taxon>
    </lineage>
</organism>
<evidence type="ECO:0000313" key="2">
    <source>
        <dbReference type="EMBL" id="PQJ09025.1"/>
    </source>
</evidence>
<proteinExistence type="predicted"/>
<feature type="signal peptide" evidence="1">
    <location>
        <begin position="1"/>
        <end position="18"/>
    </location>
</feature>
<dbReference type="RefSeq" id="WP_105041146.1">
    <property type="nucleotide sequence ID" value="NZ_PPSL01000008.1"/>
</dbReference>
<gene>
    <name evidence="2" type="ORF">CJD36_020825</name>
</gene>
<evidence type="ECO:0000313" key="3">
    <source>
        <dbReference type="Proteomes" id="UP000239872"/>
    </source>
</evidence>
<dbReference type="AlphaFoldDB" id="A0A2S7SQY2"/>
<feature type="chain" id="PRO_5015553481" description="TonB C-terminal domain-containing protein" evidence="1">
    <location>
        <begin position="19"/>
        <end position="152"/>
    </location>
</feature>
<reference evidence="2 3" key="1">
    <citation type="submission" date="2018-01" db="EMBL/GenBank/DDBJ databases">
        <title>A novel member of the phylum Bacteroidetes isolated from glacier ice.</title>
        <authorList>
            <person name="Liu Q."/>
            <person name="Xin Y.-H."/>
        </authorList>
    </citation>
    <scope>NUCLEOTIDE SEQUENCE [LARGE SCALE GENOMIC DNA]</scope>
    <source>
        <strain evidence="2 3">RB1R16</strain>
    </source>
</reference>
<dbReference type="EMBL" id="PPSL01000008">
    <property type="protein sequence ID" value="PQJ09025.1"/>
    <property type="molecule type" value="Genomic_DNA"/>
</dbReference>
<name>A0A2S7SQY2_9BACT</name>